<keyword evidence="1" id="KW-0503">Monooxygenase</keyword>
<keyword evidence="1" id="KW-0560">Oxidoreductase</keyword>
<proteinExistence type="predicted"/>
<dbReference type="GO" id="GO:0004497">
    <property type="term" value="F:monooxygenase activity"/>
    <property type="evidence" value="ECO:0007669"/>
    <property type="project" value="UniProtKB-KW"/>
</dbReference>
<gene>
    <name evidence="1" type="ORF">C1Y40_04751</name>
</gene>
<dbReference type="Proteomes" id="UP000238296">
    <property type="component" value="Unassembled WGS sequence"/>
</dbReference>
<evidence type="ECO:0000313" key="1">
    <source>
        <dbReference type="EMBL" id="PQM45082.1"/>
    </source>
</evidence>
<reference evidence="1 2" key="1">
    <citation type="journal article" date="2017" name="Int. J. Syst. Evol. Microbiol.">
        <title>Mycobacterium talmoniae sp. nov., a slowly growing mycobacterium isolated from human respiratory samples.</title>
        <authorList>
            <person name="Davidson R.M."/>
            <person name="DeGroote M.A."/>
            <person name="Marola J.L."/>
            <person name="Buss S."/>
            <person name="Jones V."/>
            <person name="McNeil M.R."/>
            <person name="Freifeld A.G."/>
            <person name="Elaine Epperson L."/>
            <person name="Hasan N.A."/>
            <person name="Jackson M."/>
            <person name="Iwen P.C."/>
            <person name="Salfinger M."/>
            <person name="Strong M."/>
        </authorList>
    </citation>
    <scope>NUCLEOTIDE SEQUENCE [LARGE SCALE GENOMIC DNA]</scope>
    <source>
        <strain evidence="1 2">ATCC BAA-2683</strain>
    </source>
</reference>
<dbReference type="EMBL" id="PPEA01000671">
    <property type="protein sequence ID" value="PQM45082.1"/>
    <property type="molecule type" value="Genomic_DNA"/>
</dbReference>
<organism evidence="1 2">
    <name type="scientific">Mycobacterium talmoniae</name>
    <dbReference type="NCBI Taxonomy" id="1858794"/>
    <lineage>
        <taxon>Bacteria</taxon>
        <taxon>Bacillati</taxon>
        <taxon>Actinomycetota</taxon>
        <taxon>Actinomycetes</taxon>
        <taxon>Mycobacteriales</taxon>
        <taxon>Mycobacteriaceae</taxon>
        <taxon>Mycobacterium</taxon>
    </lineage>
</organism>
<evidence type="ECO:0000313" key="2">
    <source>
        <dbReference type="Proteomes" id="UP000238296"/>
    </source>
</evidence>
<sequence length="74" mass="8143">MVPVLDDPDMERVPAMDMSSGYVQRAIAKFPRGGTRGPWAFKHAYELDVERLRDGPVEDPALKFAATQPAVLAS</sequence>
<comment type="caution">
    <text evidence="1">The sequence shown here is derived from an EMBL/GenBank/DDBJ whole genome shotgun (WGS) entry which is preliminary data.</text>
</comment>
<name>A0A2S8BEK4_9MYCO</name>
<dbReference type="EC" id="1.14.13.-" evidence="1"/>
<dbReference type="AlphaFoldDB" id="A0A2S8BEK4"/>
<protein>
    <submittedName>
        <fullName evidence="1">Baeyer-Villiger monooxygenase</fullName>
        <ecNumber evidence="1">1.14.13.-</ecNumber>
    </submittedName>
</protein>
<accession>A0A2S8BEK4</accession>